<accession>A0A8J6NAK8</accession>
<evidence type="ECO:0000256" key="3">
    <source>
        <dbReference type="ARBA" id="ARBA00022840"/>
    </source>
</evidence>
<dbReference type="EMBL" id="JACNLK010000043">
    <property type="protein sequence ID" value="MBC8208515.1"/>
    <property type="molecule type" value="Genomic_DNA"/>
</dbReference>
<name>A0A8J6NAK8_9BACT</name>
<keyword evidence="2 4" id="KW-0547">Nucleotide-binding</keyword>
<protein>
    <recommendedName>
        <fullName evidence="4">Putative glutamate--cysteine ligase 2</fullName>
        <ecNumber evidence="4">6.3.2.2</ecNumber>
    </recommendedName>
    <alternativeName>
        <fullName evidence="4">Gamma-glutamylcysteine synthetase 2</fullName>
        <shortName evidence="4">GCS 2</shortName>
        <shortName evidence="4">Gamma-GCS 2</shortName>
    </alternativeName>
</protein>
<reference evidence="5 6" key="1">
    <citation type="submission" date="2020-08" db="EMBL/GenBank/DDBJ databases">
        <title>Bridging the membrane lipid divide: bacteria of the FCB group superphylum have the potential to synthesize archaeal ether lipids.</title>
        <authorList>
            <person name="Villanueva L."/>
            <person name="Von Meijenfeldt F.A.B."/>
            <person name="Westbye A.B."/>
            <person name="Yadav S."/>
            <person name="Hopmans E.C."/>
            <person name="Dutilh B.E."/>
            <person name="Sinninghe Damste J.S."/>
        </authorList>
    </citation>
    <scope>NUCLEOTIDE SEQUENCE [LARGE SCALE GENOMIC DNA]</scope>
    <source>
        <strain evidence="5">NIOZ-UU81</strain>
    </source>
</reference>
<dbReference type="GO" id="GO:0004357">
    <property type="term" value="F:glutamate-cysteine ligase activity"/>
    <property type="evidence" value="ECO:0007669"/>
    <property type="project" value="UniProtKB-EC"/>
</dbReference>
<comment type="catalytic activity">
    <reaction evidence="4">
        <text>L-cysteine + L-glutamate + ATP = gamma-L-glutamyl-L-cysteine + ADP + phosphate + H(+)</text>
        <dbReference type="Rhea" id="RHEA:13285"/>
        <dbReference type="ChEBI" id="CHEBI:15378"/>
        <dbReference type="ChEBI" id="CHEBI:29985"/>
        <dbReference type="ChEBI" id="CHEBI:30616"/>
        <dbReference type="ChEBI" id="CHEBI:35235"/>
        <dbReference type="ChEBI" id="CHEBI:43474"/>
        <dbReference type="ChEBI" id="CHEBI:58173"/>
        <dbReference type="ChEBI" id="CHEBI:456216"/>
        <dbReference type="EC" id="6.3.2.2"/>
    </reaction>
</comment>
<evidence type="ECO:0000313" key="5">
    <source>
        <dbReference type="EMBL" id="MBC8208515.1"/>
    </source>
</evidence>
<dbReference type="InterPro" id="IPR050141">
    <property type="entry name" value="GCL_type2/YbdK_subfam"/>
</dbReference>
<comment type="similarity">
    <text evidence="4">Belongs to the glutamate--cysteine ligase type 2 family. YbdK subfamily.</text>
</comment>
<comment type="function">
    <text evidence="4">ATP-dependent carboxylate-amine ligase which exhibits weak glutamate--cysteine ligase activity.</text>
</comment>
<evidence type="ECO:0000313" key="6">
    <source>
        <dbReference type="Proteomes" id="UP000599024"/>
    </source>
</evidence>
<evidence type="ECO:0000256" key="1">
    <source>
        <dbReference type="ARBA" id="ARBA00022598"/>
    </source>
</evidence>
<dbReference type="InterPro" id="IPR014746">
    <property type="entry name" value="Gln_synth/guanido_kin_cat_dom"/>
</dbReference>
<dbReference type="InterPro" id="IPR011793">
    <property type="entry name" value="YbdK"/>
</dbReference>
<dbReference type="Gene3D" id="3.30.590.20">
    <property type="match status" value="1"/>
</dbReference>
<sequence length="366" mass="41448">MLLQFNPSTPLTIGIELEFQLLDLKTFNLKPSGPDLLKLVPMGLQNNIKAEFIQSMVEISSPVCLNMNDLEDSIRSLYDTLQTLLNQCECLPYAASLHPFAKISERQISPAGRYHTLMAELQLAGRRMMTQALHVHIGLTNREQLIQVCNDIRGSLPILLALSTSSPFLEGEDTGFHSYRSNIFIALPRTGIPEKMEGWNQFSHLIQILNEGTLLDGINELWWDVRPHPDFGTIEIRICDLPARLSHILGISALIQALVGTLIKRPLNTHPMDEIIRHNRWNASRFGLNGTCISDIHDNHTTFKTAALDLMERVRPMSATLNSEKYLDNCFHIINNGSCADHQRRLYESHGSFKTMIKTIQNEFLL</sequence>
<dbReference type="NCBIfam" id="TIGR02050">
    <property type="entry name" value="gshA_cyan_rel"/>
    <property type="match status" value="1"/>
</dbReference>
<keyword evidence="3 4" id="KW-0067">ATP-binding</keyword>
<dbReference type="Proteomes" id="UP000599024">
    <property type="component" value="Unassembled WGS sequence"/>
</dbReference>
<organism evidence="5 6">
    <name type="scientific">Candidatus Desulfatifera sulfidica</name>
    <dbReference type="NCBI Taxonomy" id="2841691"/>
    <lineage>
        <taxon>Bacteria</taxon>
        <taxon>Pseudomonadati</taxon>
        <taxon>Thermodesulfobacteriota</taxon>
        <taxon>Desulfobulbia</taxon>
        <taxon>Desulfobulbales</taxon>
        <taxon>Desulfobulbaceae</taxon>
        <taxon>Candidatus Desulfatifera</taxon>
    </lineage>
</organism>
<evidence type="ECO:0000256" key="4">
    <source>
        <dbReference type="HAMAP-Rule" id="MF_01609"/>
    </source>
</evidence>
<dbReference type="InterPro" id="IPR006336">
    <property type="entry name" value="GCS2"/>
</dbReference>
<evidence type="ECO:0000256" key="2">
    <source>
        <dbReference type="ARBA" id="ARBA00022741"/>
    </source>
</evidence>
<keyword evidence="1 4" id="KW-0436">Ligase</keyword>
<dbReference type="GO" id="GO:0005524">
    <property type="term" value="F:ATP binding"/>
    <property type="evidence" value="ECO:0007669"/>
    <property type="project" value="UniProtKB-KW"/>
</dbReference>
<dbReference type="HAMAP" id="MF_01609">
    <property type="entry name" value="Glu_cys_ligase_2"/>
    <property type="match status" value="1"/>
</dbReference>
<dbReference type="GO" id="GO:0042398">
    <property type="term" value="P:modified amino acid biosynthetic process"/>
    <property type="evidence" value="ECO:0007669"/>
    <property type="project" value="InterPro"/>
</dbReference>
<dbReference type="AlphaFoldDB" id="A0A8J6NAK8"/>
<dbReference type="EC" id="6.3.2.2" evidence="4"/>
<dbReference type="PANTHER" id="PTHR36510:SF1">
    <property type="entry name" value="GLUTAMATE--CYSTEINE LIGASE 2-RELATED"/>
    <property type="match status" value="1"/>
</dbReference>
<comment type="caution">
    <text evidence="5">The sequence shown here is derived from an EMBL/GenBank/DDBJ whole genome shotgun (WGS) entry which is preliminary data.</text>
</comment>
<proteinExistence type="inferred from homology"/>
<dbReference type="SUPFAM" id="SSF55931">
    <property type="entry name" value="Glutamine synthetase/guanido kinase"/>
    <property type="match status" value="1"/>
</dbReference>
<gene>
    <name evidence="5" type="ORF">H8E79_05045</name>
</gene>
<dbReference type="Pfam" id="PF04107">
    <property type="entry name" value="GCS2"/>
    <property type="match status" value="1"/>
</dbReference>
<dbReference type="PANTHER" id="PTHR36510">
    <property type="entry name" value="GLUTAMATE--CYSTEINE LIGASE 2-RELATED"/>
    <property type="match status" value="1"/>
</dbReference>